<proteinExistence type="predicted"/>
<feature type="modified residue" description="4-aspartylphosphate" evidence="10">
    <location>
        <position position="62"/>
    </location>
</feature>
<comment type="subcellular location">
    <subcellularLocation>
        <location evidence="1">Cytoplasm</location>
    </subcellularLocation>
</comment>
<evidence type="ECO:0000259" key="13">
    <source>
        <dbReference type="PROSITE" id="PS51755"/>
    </source>
</evidence>
<name>A0A1C3UF24_9HYPH</name>
<evidence type="ECO:0000256" key="7">
    <source>
        <dbReference type="ARBA" id="ARBA00023159"/>
    </source>
</evidence>
<dbReference type="Gene3D" id="6.10.250.690">
    <property type="match status" value="1"/>
</dbReference>
<dbReference type="PANTHER" id="PTHR48111">
    <property type="entry name" value="REGULATOR OF RPOS"/>
    <property type="match status" value="1"/>
</dbReference>
<keyword evidence="7" id="KW-0010">Activator</keyword>
<keyword evidence="15" id="KW-1185">Reference proteome</keyword>
<evidence type="ECO:0000256" key="8">
    <source>
        <dbReference type="ARBA" id="ARBA00023163"/>
    </source>
</evidence>
<keyword evidence="8" id="KW-0804">Transcription</keyword>
<feature type="domain" description="Response regulatory" evidence="12">
    <location>
        <begin position="13"/>
        <end position="126"/>
    </location>
</feature>
<dbReference type="InterPro" id="IPR016032">
    <property type="entry name" value="Sig_transdc_resp-reg_C-effctor"/>
</dbReference>
<evidence type="ECO:0000256" key="9">
    <source>
        <dbReference type="ARBA" id="ARBA00067337"/>
    </source>
</evidence>
<dbReference type="InterPro" id="IPR001789">
    <property type="entry name" value="Sig_transdc_resp-reg_receiver"/>
</dbReference>
<dbReference type="Pfam" id="PF00486">
    <property type="entry name" value="Trans_reg_C"/>
    <property type="match status" value="1"/>
</dbReference>
<dbReference type="GO" id="GO:0006355">
    <property type="term" value="P:regulation of DNA-templated transcription"/>
    <property type="evidence" value="ECO:0007669"/>
    <property type="project" value="InterPro"/>
</dbReference>
<dbReference type="Proteomes" id="UP000199101">
    <property type="component" value="Unassembled WGS sequence"/>
</dbReference>
<dbReference type="Gene3D" id="3.40.50.2300">
    <property type="match status" value="1"/>
</dbReference>
<dbReference type="GO" id="GO:0032993">
    <property type="term" value="C:protein-DNA complex"/>
    <property type="evidence" value="ECO:0007669"/>
    <property type="project" value="TreeGrafter"/>
</dbReference>
<evidence type="ECO:0000256" key="6">
    <source>
        <dbReference type="ARBA" id="ARBA00023125"/>
    </source>
</evidence>
<dbReference type="OrthoDB" id="9802426at2"/>
<dbReference type="InterPro" id="IPR011006">
    <property type="entry name" value="CheY-like_superfamily"/>
</dbReference>
<evidence type="ECO:0000256" key="10">
    <source>
        <dbReference type="PROSITE-ProRule" id="PRU00169"/>
    </source>
</evidence>
<dbReference type="Gene3D" id="1.10.10.10">
    <property type="entry name" value="Winged helix-like DNA-binding domain superfamily/Winged helix DNA-binding domain"/>
    <property type="match status" value="1"/>
</dbReference>
<keyword evidence="6 11" id="KW-0238">DNA-binding</keyword>
<reference evidence="15" key="1">
    <citation type="submission" date="2016-08" db="EMBL/GenBank/DDBJ databases">
        <authorList>
            <person name="Varghese N."/>
            <person name="Submissions Spin"/>
        </authorList>
    </citation>
    <scope>NUCLEOTIDE SEQUENCE [LARGE SCALE GENOMIC DNA]</scope>
    <source>
        <strain evidence="15">HAMBI 2975</strain>
    </source>
</reference>
<dbReference type="STRING" id="410764.GA0061103_2068"/>
<organism evidence="14 15">
    <name type="scientific">Rhizobium multihospitium</name>
    <dbReference type="NCBI Taxonomy" id="410764"/>
    <lineage>
        <taxon>Bacteria</taxon>
        <taxon>Pseudomonadati</taxon>
        <taxon>Pseudomonadota</taxon>
        <taxon>Alphaproteobacteria</taxon>
        <taxon>Hyphomicrobiales</taxon>
        <taxon>Rhizobiaceae</taxon>
        <taxon>Rhizobium/Agrobacterium group</taxon>
        <taxon>Rhizobium</taxon>
    </lineage>
</organism>
<protein>
    <recommendedName>
        <fullName evidence="9">Regulatory protein VirG</fullName>
    </recommendedName>
</protein>
<dbReference type="InterPro" id="IPR001867">
    <property type="entry name" value="OmpR/PhoB-type_DNA-bd"/>
</dbReference>
<accession>A0A1C3UF24</accession>
<feature type="domain" description="OmpR/PhoB-type" evidence="13">
    <location>
        <begin position="141"/>
        <end position="241"/>
    </location>
</feature>
<evidence type="ECO:0000256" key="5">
    <source>
        <dbReference type="ARBA" id="ARBA00023015"/>
    </source>
</evidence>
<dbReference type="PANTHER" id="PTHR48111:SF4">
    <property type="entry name" value="DNA-BINDING DUAL TRANSCRIPTIONAL REGULATOR OMPR"/>
    <property type="match status" value="1"/>
</dbReference>
<dbReference type="Pfam" id="PF00072">
    <property type="entry name" value="Response_reg"/>
    <property type="match status" value="1"/>
</dbReference>
<dbReference type="SUPFAM" id="SSF46894">
    <property type="entry name" value="C-terminal effector domain of the bipartite response regulators"/>
    <property type="match status" value="1"/>
</dbReference>
<dbReference type="GO" id="GO:0000156">
    <property type="term" value="F:phosphorelay response regulator activity"/>
    <property type="evidence" value="ECO:0007669"/>
    <property type="project" value="TreeGrafter"/>
</dbReference>
<dbReference type="InterPro" id="IPR039420">
    <property type="entry name" value="WalR-like"/>
</dbReference>
<evidence type="ECO:0000256" key="2">
    <source>
        <dbReference type="ARBA" id="ARBA00022490"/>
    </source>
</evidence>
<dbReference type="AlphaFoldDB" id="A0A1C3UF24"/>
<evidence type="ECO:0000256" key="4">
    <source>
        <dbReference type="ARBA" id="ARBA00023012"/>
    </source>
</evidence>
<evidence type="ECO:0000256" key="1">
    <source>
        <dbReference type="ARBA" id="ARBA00004496"/>
    </source>
</evidence>
<evidence type="ECO:0000256" key="11">
    <source>
        <dbReference type="PROSITE-ProRule" id="PRU01091"/>
    </source>
</evidence>
<evidence type="ECO:0000313" key="15">
    <source>
        <dbReference type="Proteomes" id="UP000199101"/>
    </source>
</evidence>
<dbReference type="InterPro" id="IPR036388">
    <property type="entry name" value="WH-like_DNA-bd_sf"/>
</dbReference>
<dbReference type="PROSITE" id="PS50110">
    <property type="entry name" value="RESPONSE_REGULATORY"/>
    <property type="match status" value="1"/>
</dbReference>
<keyword evidence="4" id="KW-0902">Two-component regulatory system</keyword>
<keyword evidence="3 10" id="KW-0597">Phosphoprotein</keyword>
<keyword evidence="5" id="KW-0805">Transcription regulation</keyword>
<dbReference type="CDD" id="cd00383">
    <property type="entry name" value="trans_reg_C"/>
    <property type="match status" value="1"/>
</dbReference>
<sequence length="247" mass="27743">MVARMRTVEPSHHILVVEDDDEIAVMLVELIKDHGLRASPVRSGTEMDKMLQRHPFDLVILDAMLPGEDGFSICRRLRSAGTIPILMLTALTEDIDRIIGLELGADDYVTKPFNPRELVARIKALLRRASYGAETSERKLLTKMTFAGWALDPRSRRIVDPEGAEVLMTTSEFDLLLAFCHNPNQILTREQLLSMTHAGTAGPVERSVDAQISRLRQKIEPNLKEPIFIKTVRLGGYLFAANVEYLP</sequence>
<evidence type="ECO:0000313" key="14">
    <source>
        <dbReference type="EMBL" id="SCB14059.1"/>
    </source>
</evidence>
<dbReference type="GO" id="GO:0000976">
    <property type="term" value="F:transcription cis-regulatory region binding"/>
    <property type="evidence" value="ECO:0007669"/>
    <property type="project" value="TreeGrafter"/>
</dbReference>
<feature type="DNA-binding region" description="OmpR/PhoB-type" evidence="11">
    <location>
        <begin position="141"/>
        <end position="241"/>
    </location>
</feature>
<dbReference type="PROSITE" id="PS51755">
    <property type="entry name" value="OMPR_PHOB"/>
    <property type="match status" value="1"/>
</dbReference>
<dbReference type="EMBL" id="FMAG01000001">
    <property type="protein sequence ID" value="SCB14059.1"/>
    <property type="molecule type" value="Genomic_DNA"/>
</dbReference>
<dbReference type="FunFam" id="1.10.10.10:FF:000099">
    <property type="entry name" value="Two-component system response regulator TorR"/>
    <property type="match status" value="1"/>
</dbReference>
<evidence type="ECO:0000256" key="3">
    <source>
        <dbReference type="ARBA" id="ARBA00022553"/>
    </source>
</evidence>
<dbReference type="SMART" id="SM00448">
    <property type="entry name" value="REC"/>
    <property type="match status" value="1"/>
</dbReference>
<dbReference type="SMART" id="SM00862">
    <property type="entry name" value="Trans_reg_C"/>
    <property type="match status" value="1"/>
</dbReference>
<dbReference type="GO" id="GO:0005829">
    <property type="term" value="C:cytosol"/>
    <property type="evidence" value="ECO:0007669"/>
    <property type="project" value="TreeGrafter"/>
</dbReference>
<keyword evidence="2" id="KW-0963">Cytoplasm</keyword>
<dbReference type="SUPFAM" id="SSF52172">
    <property type="entry name" value="CheY-like"/>
    <property type="match status" value="1"/>
</dbReference>
<gene>
    <name evidence="14" type="ORF">GA0061103_2068</name>
</gene>
<evidence type="ECO:0000259" key="12">
    <source>
        <dbReference type="PROSITE" id="PS50110"/>
    </source>
</evidence>